<comment type="caution">
    <text evidence="8">The sequence shown here is derived from an EMBL/GenBank/DDBJ whole genome shotgun (WGS) entry which is preliminary data.</text>
</comment>
<feature type="compositionally biased region" description="Polar residues" evidence="5">
    <location>
        <begin position="804"/>
        <end position="814"/>
    </location>
</feature>
<protein>
    <recommendedName>
        <fullName evidence="10">Guanylate kinase-like domain-containing protein</fullName>
    </recommendedName>
</protein>
<keyword evidence="3" id="KW-0040">ANK repeat</keyword>
<feature type="repeat" description="ANK" evidence="3">
    <location>
        <begin position="176"/>
        <end position="218"/>
    </location>
</feature>
<dbReference type="PROSITE" id="PS50088">
    <property type="entry name" value="ANK_REPEAT"/>
    <property type="match status" value="4"/>
</dbReference>
<reference evidence="8 9" key="1">
    <citation type="journal article" date="2024" name="bioRxiv">
        <title>A reference genome for Trichogramma kaykai: A tiny desert-dwelling parasitoid wasp with competing sex-ratio distorters.</title>
        <authorList>
            <person name="Culotta J."/>
            <person name="Lindsey A.R."/>
        </authorList>
    </citation>
    <scope>NUCLEOTIDE SEQUENCE [LARGE SCALE GENOMIC DNA]</scope>
    <source>
        <strain evidence="8 9">KSX58</strain>
    </source>
</reference>
<feature type="repeat" description="ANK" evidence="3">
    <location>
        <begin position="336"/>
        <end position="368"/>
    </location>
</feature>
<keyword evidence="2 4" id="KW-0728">SH3 domain</keyword>
<dbReference type="SUPFAM" id="SSF50044">
    <property type="entry name" value="SH3-domain"/>
    <property type="match status" value="1"/>
</dbReference>
<dbReference type="PROSITE" id="PS50297">
    <property type="entry name" value="ANK_REP_REGION"/>
    <property type="match status" value="3"/>
</dbReference>
<evidence type="ECO:0000256" key="1">
    <source>
        <dbReference type="ARBA" id="ARBA00007014"/>
    </source>
</evidence>
<dbReference type="InterPro" id="IPR036028">
    <property type="entry name" value="SH3-like_dom_sf"/>
</dbReference>
<feature type="domain" description="Guanylate kinase-like" evidence="7">
    <location>
        <begin position="839"/>
        <end position="1014"/>
    </location>
</feature>
<dbReference type="InterPro" id="IPR050716">
    <property type="entry name" value="MAGUK"/>
</dbReference>
<dbReference type="SUPFAM" id="SSF48403">
    <property type="entry name" value="Ankyrin repeat"/>
    <property type="match status" value="2"/>
</dbReference>
<keyword evidence="9" id="KW-1185">Reference proteome</keyword>
<dbReference type="Gene3D" id="1.25.40.20">
    <property type="entry name" value="Ankyrin repeat-containing domain"/>
    <property type="match status" value="3"/>
</dbReference>
<accession>A0ABD2WUD8</accession>
<dbReference type="InterPro" id="IPR008145">
    <property type="entry name" value="GK/Ca_channel_bsu"/>
</dbReference>
<dbReference type="Proteomes" id="UP001627154">
    <property type="component" value="Unassembled WGS sequence"/>
</dbReference>
<dbReference type="PROSITE" id="PS00856">
    <property type="entry name" value="GUANYLATE_KINASE_1"/>
    <property type="match status" value="1"/>
</dbReference>
<dbReference type="Gene3D" id="3.40.50.300">
    <property type="entry name" value="P-loop containing nucleotide triphosphate hydrolases"/>
    <property type="match status" value="1"/>
</dbReference>
<evidence type="ECO:0000259" key="7">
    <source>
        <dbReference type="PROSITE" id="PS50052"/>
    </source>
</evidence>
<proteinExistence type="inferred from homology"/>
<dbReference type="InterPro" id="IPR027417">
    <property type="entry name" value="P-loop_NTPase"/>
</dbReference>
<evidence type="ECO:0000256" key="3">
    <source>
        <dbReference type="PROSITE-ProRule" id="PRU00023"/>
    </source>
</evidence>
<evidence type="ECO:0000313" key="9">
    <source>
        <dbReference type="Proteomes" id="UP001627154"/>
    </source>
</evidence>
<dbReference type="CDD" id="cd11861">
    <property type="entry name" value="SH3_DLG-like"/>
    <property type="match status" value="1"/>
</dbReference>
<dbReference type="InterPro" id="IPR036770">
    <property type="entry name" value="Ankyrin_rpt-contain_sf"/>
</dbReference>
<dbReference type="PROSITE" id="PS50002">
    <property type="entry name" value="SH3"/>
    <property type="match status" value="1"/>
</dbReference>
<feature type="compositionally biased region" description="Basic residues" evidence="5">
    <location>
        <begin position="744"/>
        <end position="753"/>
    </location>
</feature>
<gene>
    <name evidence="8" type="ORF">TKK_009987</name>
</gene>
<dbReference type="AlphaFoldDB" id="A0ABD2WUD8"/>
<evidence type="ECO:0000256" key="4">
    <source>
        <dbReference type="PROSITE-ProRule" id="PRU00192"/>
    </source>
</evidence>
<evidence type="ECO:0000256" key="2">
    <source>
        <dbReference type="ARBA" id="ARBA00022443"/>
    </source>
</evidence>
<evidence type="ECO:0008006" key="10">
    <source>
        <dbReference type="Google" id="ProtNLM"/>
    </source>
</evidence>
<evidence type="ECO:0000259" key="6">
    <source>
        <dbReference type="PROSITE" id="PS50002"/>
    </source>
</evidence>
<dbReference type="SMART" id="SM00072">
    <property type="entry name" value="GuKc"/>
    <property type="match status" value="1"/>
</dbReference>
<dbReference type="InterPro" id="IPR001452">
    <property type="entry name" value="SH3_domain"/>
</dbReference>
<dbReference type="PRINTS" id="PR01415">
    <property type="entry name" value="ANKYRIN"/>
</dbReference>
<dbReference type="FunFam" id="3.30.63.10:FF:000001">
    <property type="entry name" value="Disks large homolog 1 isoform 2"/>
    <property type="match status" value="1"/>
</dbReference>
<dbReference type="CDD" id="cd00071">
    <property type="entry name" value="GMPK"/>
    <property type="match status" value="1"/>
</dbReference>
<evidence type="ECO:0000256" key="5">
    <source>
        <dbReference type="SAM" id="MobiDB-lite"/>
    </source>
</evidence>
<dbReference type="Gene3D" id="2.30.30.40">
    <property type="entry name" value="SH3 Domains"/>
    <property type="match status" value="2"/>
</dbReference>
<dbReference type="EMBL" id="JBJJXI010000074">
    <property type="protein sequence ID" value="KAL3396117.1"/>
    <property type="molecule type" value="Genomic_DNA"/>
</dbReference>
<feature type="repeat" description="ANK" evidence="3">
    <location>
        <begin position="409"/>
        <end position="436"/>
    </location>
</feature>
<feature type="domain" description="SH3" evidence="6">
    <location>
        <begin position="679"/>
        <end position="751"/>
    </location>
</feature>
<name>A0ABD2WUD8_9HYME</name>
<evidence type="ECO:0000313" key="8">
    <source>
        <dbReference type="EMBL" id="KAL3396117.1"/>
    </source>
</evidence>
<sequence length="1030" mass="118058">MAEHVDLETMKILRQKVNWEVENERRVFLRQLHPLIENWKGQLPNLWKVFRPEEIKRLISDSAKGILFAKYPYHEEYQRFIEFVIRAGYDKGGLKFNEVILLHHLANLYYTNGGLYLNDPKVSRCLFNIYAQFDVHSFDKQSRLEHFHVACKFASYDAVKKFLELGQDPNCLERETGNSPLHSLASSTCKDDDDADEDIERTIELLLRNGADPNVANLRRSTPLHKMCGFRKPEYVGSIERFLSVCDDVRQQVNIDARDEEGRTPLHLALESDRREVVEFLLKRGADPNVANEIGRTPLHLVAMLNQFYGAEIAKMVFEISAEKQRPVRVNAQDRWGDTPLHLVIPCGDKEVFKTLLRRGADPNLANKYGTTPLHVVCCRICDDGLIQILFEICDEMQLTVQIDARDKSGKTPLQLAVANLSPNAVDVLLNRGADITNCLFPTLIDMGFQIDSSLTCKMRVASGALAVAEQLEARGYRVSRSDALTIMKFFAKHDLFEKSSDLEKSLRDDRKFASQAKKAMILPSLSLYDLIHLRPEEEEKLLTELYFASVRKTIERIFSTLGTGSVLRVDPQTTADSLLRTDPGEAKQPRFVQYLLAGCRPSLVILIHKGGWIFDIEEIKLNRCVALSRVSTSEDDFFVYIYAYLYSNNVVEKKNTHTHTEAKQHCTLRTAQMRTSQKKSFYVKTLFTYDPNKDDGLPSHGLAFCYGEILHVTNASDDEWWQARRYTPMGEGEHQPLGIIPSRKRWERKQKARDRQVKFQGQQGGPVISSNERQSTLERKQKNFSFGGTLRFRRNKSGKSDDQTQSTEQLNNDSENKNAEEETVLTYEIIQRVTIQYTRPIIIVGPLKDRINEDLISEFPDKFDSCIPHTTRSKREYEVDGRDYHFVASREQMEKDIQNNLFIEAGQYNDNIYGTALASVRKVADQGKHCILDVSGNAIKRLQAAQLYPITIFLKPKSIDSIMEMNKRMAEDQAKKVYERALKVEEEFSEYLTAVVQGDTPEDIYAMVKKVIAEQSGPTIWVPCKEQQL</sequence>
<organism evidence="8 9">
    <name type="scientific">Trichogramma kaykai</name>
    <dbReference type="NCBI Taxonomy" id="54128"/>
    <lineage>
        <taxon>Eukaryota</taxon>
        <taxon>Metazoa</taxon>
        <taxon>Ecdysozoa</taxon>
        <taxon>Arthropoda</taxon>
        <taxon>Hexapoda</taxon>
        <taxon>Insecta</taxon>
        <taxon>Pterygota</taxon>
        <taxon>Neoptera</taxon>
        <taxon>Endopterygota</taxon>
        <taxon>Hymenoptera</taxon>
        <taxon>Apocrita</taxon>
        <taxon>Proctotrupomorpha</taxon>
        <taxon>Chalcidoidea</taxon>
        <taxon>Trichogrammatidae</taxon>
        <taxon>Trichogramma</taxon>
    </lineage>
</organism>
<feature type="region of interest" description="Disordered" evidence="5">
    <location>
        <begin position="744"/>
        <end position="820"/>
    </location>
</feature>
<dbReference type="InterPro" id="IPR008144">
    <property type="entry name" value="Guanylate_kin-like_dom"/>
</dbReference>
<dbReference type="InterPro" id="IPR002110">
    <property type="entry name" value="Ankyrin_rpt"/>
</dbReference>
<dbReference type="PROSITE" id="PS50052">
    <property type="entry name" value="GUANYLATE_KINASE_2"/>
    <property type="match status" value="1"/>
</dbReference>
<feature type="repeat" description="ANK" evidence="3">
    <location>
        <begin position="261"/>
        <end position="293"/>
    </location>
</feature>
<comment type="similarity">
    <text evidence="1">Belongs to the MAGUK family.</text>
</comment>
<dbReference type="InterPro" id="IPR020590">
    <property type="entry name" value="Guanylate_kinase_CS"/>
</dbReference>
<dbReference type="PANTHER" id="PTHR23122">
    <property type="entry name" value="MEMBRANE-ASSOCIATED GUANYLATE KINASE MAGUK"/>
    <property type="match status" value="1"/>
</dbReference>
<dbReference type="Pfam" id="PF07653">
    <property type="entry name" value="SH3_2"/>
    <property type="match status" value="1"/>
</dbReference>
<dbReference type="SMART" id="SM00248">
    <property type="entry name" value="ANK"/>
    <property type="match status" value="7"/>
</dbReference>
<dbReference type="Pfam" id="PF00625">
    <property type="entry name" value="Guanylate_kin"/>
    <property type="match status" value="1"/>
</dbReference>
<dbReference type="Gene3D" id="3.30.63.10">
    <property type="entry name" value="Guanylate Kinase phosphate binding domain"/>
    <property type="match status" value="1"/>
</dbReference>
<dbReference type="Pfam" id="PF12796">
    <property type="entry name" value="Ank_2"/>
    <property type="match status" value="2"/>
</dbReference>
<dbReference type="SUPFAM" id="SSF52540">
    <property type="entry name" value="P-loop containing nucleoside triphosphate hydrolases"/>
    <property type="match status" value="1"/>
</dbReference>